<reference evidence="4" key="1">
    <citation type="submission" date="2021-06" db="EMBL/GenBank/DDBJ databases">
        <title>Viral sequences from lizard feces in the Qinghai-Tibetan Plateau, China.</title>
        <authorList>
            <person name="Lu J."/>
            <person name="Shen Q."/>
            <person name="Zhang W."/>
        </authorList>
    </citation>
    <scope>NUCLEOTIDE SEQUENCE</scope>
    <source>
        <strain evidence="4">6PT-RDRP-5</strain>
    </source>
</reference>
<evidence type="ECO:0000256" key="1">
    <source>
        <dbReference type="ARBA" id="ARBA00004328"/>
    </source>
</evidence>
<dbReference type="EMBL" id="MZ375209">
    <property type="protein sequence ID" value="UCS96401.1"/>
    <property type="molecule type" value="Genomic_RNA"/>
</dbReference>
<accession>A0A8K1N3I1</accession>
<dbReference type="InterPro" id="IPR033703">
    <property type="entry name" value="Rhv-like"/>
</dbReference>
<dbReference type="SUPFAM" id="SSF88633">
    <property type="entry name" value="Positive stranded ssRNA viruses"/>
    <property type="match status" value="1"/>
</dbReference>
<proteinExistence type="predicted"/>
<evidence type="ECO:0000313" key="4">
    <source>
        <dbReference type="EMBL" id="UCS96401.1"/>
    </source>
</evidence>
<dbReference type="InterPro" id="IPR029053">
    <property type="entry name" value="Viral_coat"/>
</dbReference>
<feature type="domain" description="Calicivirus coat protein" evidence="3">
    <location>
        <begin position="70"/>
        <end position="235"/>
    </location>
</feature>
<sequence>MENGGNNPPMPELIGEVATGSTFSSTDATALDIPAIAGRPAATIEGPRHANVSTDDIMGYLKRQHISLQRFTWSTSQLPGTLLVSIPITPLRANNIISYLSGIFNAWNGGLEYQAKIAGTGFHAGALGIARIPPNIDPSTLKTVSQFTAFEYSVIDPKTLEAISKHIPDQRPIMYHYMSNDLSDPNNIGGFFVIFVILQLNTSSTGTNQIDVEIFNKLAPDFRFIQVIPPNIQEAPITDIEKWSELFATPNLHSHAIFDFPVSQMRIEASNTVSNARIGMVNLAGTIFADPPYTNLNSTPLLGRGYPWFSASATSLIPTNGDNVLRPFQLTITNTGANFSRILQSGVLAATSPVNFTAATVVAAAVVSTNYYLNPNSSVACTATYGSTPNITPPPGESLITFSYGSGAFATPFTLTTTFLAEQFQSRRYVINNNEAVLCQLFSRQTGLPVAFIKIYYNGHMTSNAQITPVTLNFTDLKLEFLSYVQASTPIPSLTMNMLQSIQSIRLEALLARTRQLHLGD</sequence>
<protein>
    <submittedName>
        <fullName evidence="4">VP1</fullName>
    </submittedName>
</protein>
<name>A0A8K1N3I1_9VIRU</name>
<keyword evidence="2" id="KW-0946">Virion</keyword>
<dbReference type="InterPro" id="IPR004005">
    <property type="entry name" value="Calicivirus_coat"/>
</dbReference>
<dbReference type="CDD" id="cd00205">
    <property type="entry name" value="rhv_like"/>
    <property type="match status" value="1"/>
</dbReference>
<evidence type="ECO:0000259" key="3">
    <source>
        <dbReference type="Pfam" id="PF00915"/>
    </source>
</evidence>
<dbReference type="GO" id="GO:0044423">
    <property type="term" value="C:virion component"/>
    <property type="evidence" value="ECO:0007669"/>
    <property type="project" value="UniProtKB-KW"/>
</dbReference>
<dbReference type="Gene3D" id="2.60.120.20">
    <property type="match status" value="1"/>
</dbReference>
<comment type="subcellular location">
    <subcellularLocation>
        <location evidence="1">Virion</location>
    </subcellularLocation>
</comment>
<evidence type="ECO:0000256" key="2">
    <source>
        <dbReference type="ARBA" id="ARBA00022844"/>
    </source>
</evidence>
<dbReference type="Pfam" id="PF00915">
    <property type="entry name" value="Calici_coat"/>
    <property type="match status" value="1"/>
</dbReference>
<organism evidence="4">
    <name type="scientific">Riboviria sp</name>
    <dbReference type="NCBI Taxonomy" id="2585031"/>
    <lineage>
        <taxon>Viruses</taxon>
        <taxon>Riboviria</taxon>
    </lineage>
</organism>